<sequence length="84" mass="9062">MTPPYPHALEQDVLIRTASRESAGNPPMKCYLGVPGRAIDKNLLNLEAVAGQQLEDSLPPCGDRCGCCPPTAERVLAVKDILEF</sequence>
<evidence type="ECO:0000313" key="1">
    <source>
        <dbReference type="EMBL" id="GGE71923.1"/>
    </source>
</evidence>
<accession>A0A917AS79</accession>
<reference evidence="1" key="2">
    <citation type="submission" date="2020-09" db="EMBL/GenBank/DDBJ databases">
        <authorList>
            <person name="Sun Q."/>
            <person name="Zhou Y."/>
        </authorList>
    </citation>
    <scope>NUCLEOTIDE SEQUENCE</scope>
    <source>
        <strain evidence="1">CGMCC 1.15388</strain>
    </source>
</reference>
<organism evidence="1 2">
    <name type="scientific">Nesterenkonia cremea</name>
    <dbReference type="NCBI Taxonomy" id="1882340"/>
    <lineage>
        <taxon>Bacteria</taxon>
        <taxon>Bacillati</taxon>
        <taxon>Actinomycetota</taxon>
        <taxon>Actinomycetes</taxon>
        <taxon>Micrococcales</taxon>
        <taxon>Micrococcaceae</taxon>
        <taxon>Nesterenkonia</taxon>
    </lineage>
</organism>
<comment type="caution">
    <text evidence="1">The sequence shown here is derived from an EMBL/GenBank/DDBJ whole genome shotgun (WGS) entry which is preliminary data.</text>
</comment>
<dbReference type="AlphaFoldDB" id="A0A917AS79"/>
<name>A0A917AS79_9MICC</name>
<evidence type="ECO:0000313" key="2">
    <source>
        <dbReference type="Proteomes" id="UP000633136"/>
    </source>
</evidence>
<gene>
    <name evidence="1" type="ORF">GCM10011401_18650</name>
</gene>
<dbReference type="EMBL" id="BMIS01000007">
    <property type="protein sequence ID" value="GGE71923.1"/>
    <property type="molecule type" value="Genomic_DNA"/>
</dbReference>
<proteinExistence type="predicted"/>
<dbReference type="Proteomes" id="UP000633136">
    <property type="component" value="Unassembled WGS sequence"/>
</dbReference>
<reference evidence="1" key="1">
    <citation type="journal article" date="2014" name="Int. J. Syst. Evol. Microbiol.">
        <title>Complete genome sequence of Corynebacterium casei LMG S-19264T (=DSM 44701T), isolated from a smear-ripened cheese.</title>
        <authorList>
            <consortium name="US DOE Joint Genome Institute (JGI-PGF)"/>
            <person name="Walter F."/>
            <person name="Albersmeier A."/>
            <person name="Kalinowski J."/>
            <person name="Ruckert C."/>
        </authorList>
    </citation>
    <scope>NUCLEOTIDE SEQUENCE</scope>
    <source>
        <strain evidence="1">CGMCC 1.15388</strain>
    </source>
</reference>
<protein>
    <submittedName>
        <fullName evidence="1">Uncharacterized protein</fullName>
    </submittedName>
</protein>
<keyword evidence="2" id="KW-1185">Reference proteome</keyword>